<dbReference type="PATRIC" id="fig|626887.3.peg.4322"/>
<evidence type="ECO:0000256" key="5">
    <source>
        <dbReference type="SAM" id="Phobius"/>
    </source>
</evidence>
<evidence type="ECO:0000256" key="4">
    <source>
        <dbReference type="ARBA" id="ARBA00023136"/>
    </source>
</evidence>
<name>N6WSL0_9GAMM</name>
<feature type="transmembrane region" description="Helical" evidence="5">
    <location>
        <begin position="290"/>
        <end position="311"/>
    </location>
</feature>
<dbReference type="Gene3D" id="1.20.1250.20">
    <property type="entry name" value="MFS general substrate transporter like domains"/>
    <property type="match status" value="2"/>
</dbReference>
<organism evidence="6">
    <name type="scientific">Marinobacter nanhaiticus D15-8W</name>
    <dbReference type="NCBI Taxonomy" id="626887"/>
    <lineage>
        <taxon>Bacteria</taxon>
        <taxon>Pseudomonadati</taxon>
        <taxon>Pseudomonadota</taxon>
        <taxon>Gammaproteobacteria</taxon>
        <taxon>Pseudomonadales</taxon>
        <taxon>Marinobacteraceae</taxon>
        <taxon>Marinobacter</taxon>
    </lineage>
</organism>
<dbReference type="Pfam" id="PF07690">
    <property type="entry name" value="MFS_1"/>
    <property type="match status" value="1"/>
</dbReference>
<comment type="subcellular location">
    <subcellularLocation>
        <location evidence="1">Membrane</location>
        <topology evidence="1">Multi-pass membrane protein</topology>
    </subcellularLocation>
</comment>
<comment type="caution">
    <text evidence="6">The sequence shown here is derived from an EMBL/GenBank/DDBJ whole genome shotgun (WGS) entry which is preliminary data.</text>
</comment>
<dbReference type="CDD" id="cd17393">
    <property type="entry name" value="MFS_MosC_like"/>
    <property type="match status" value="1"/>
</dbReference>
<feature type="transmembrane region" description="Helical" evidence="5">
    <location>
        <begin position="163"/>
        <end position="180"/>
    </location>
</feature>
<feature type="transmembrane region" description="Helical" evidence="5">
    <location>
        <begin position="323"/>
        <end position="344"/>
    </location>
</feature>
<feature type="transmembrane region" description="Helical" evidence="5">
    <location>
        <begin position="350"/>
        <end position="371"/>
    </location>
</feature>
<dbReference type="InterPro" id="IPR011701">
    <property type="entry name" value="MFS"/>
</dbReference>
<proteinExistence type="predicted"/>
<keyword evidence="3 5" id="KW-1133">Transmembrane helix</keyword>
<dbReference type="InterPro" id="IPR051788">
    <property type="entry name" value="MFS_Transporter"/>
</dbReference>
<feature type="transmembrane region" description="Helical" evidence="5">
    <location>
        <begin position="138"/>
        <end position="157"/>
    </location>
</feature>
<dbReference type="eggNOG" id="COG0738">
    <property type="taxonomic scope" value="Bacteria"/>
</dbReference>
<feature type="transmembrane region" description="Helical" evidence="5">
    <location>
        <begin position="98"/>
        <end position="117"/>
    </location>
</feature>
<reference evidence="6" key="1">
    <citation type="journal article" date="2013" name="Genome Announc.">
        <title>Genome Sequence of the Polycyclic Aromatic Hydrocarbon-Degrading Bacterium Strain Marinobacter nanhaiticus D15-8WT.</title>
        <authorList>
            <person name="Cui Z."/>
            <person name="Gao W."/>
            <person name="Li Q."/>
            <person name="Xu G."/>
            <person name="Zheng L."/>
        </authorList>
    </citation>
    <scope>NUCLEOTIDE SEQUENCE [LARGE SCALE GENOMIC DNA]</scope>
    <source>
        <strain evidence="6">D15-8W</strain>
    </source>
</reference>
<feature type="transmembrane region" description="Helical" evidence="5">
    <location>
        <begin position="201"/>
        <end position="220"/>
    </location>
</feature>
<dbReference type="GO" id="GO:0022857">
    <property type="term" value="F:transmembrane transporter activity"/>
    <property type="evidence" value="ECO:0007669"/>
    <property type="project" value="InterPro"/>
</dbReference>
<keyword evidence="4 5" id="KW-0472">Membrane</keyword>
<evidence type="ECO:0000256" key="2">
    <source>
        <dbReference type="ARBA" id="ARBA00022692"/>
    </source>
</evidence>
<evidence type="ECO:0000313" key="6">
    <source>
        <dbReference type="EMBL" id="ENO14027.1"/>
    </source>
</evidence>
<feature type="transmembrane region" description="Helical" evidence="5">
    <location>
        <begin position="12"/>
        <end position="31"/>
    </location>
</feature>
<dbReference type="AlphaFoldDB" id="N6WSL0"/>
<feature type="transmembrane region" description="Helical" evidence="5">
    <location>
        <begin position="267"/>
        <end position="284"/>
    </location>
</feature>
<dbReference type="STRING" id="626887.J057_21575"/>
<dbReference type="PANTHER" id="PTHR23514:SF13">
    <property type="entry name" value="INNER MEMBRANE PROTEIN YBJJ"/>
    <property type="match status" value="1"/>
</dbReference>
<dbReference type="OrthoDB" id="9810941at2"/>
<accession>N6WSL0</accession>
<feature type="transmembrane region" description="Helical" evidence="5">
    <location>
        <begin position="43"/>
        <end position="63"/>
    </location>
</feature>
<keyword evidence="2 5" id="KW-0812">Transmembrane</keyword>
<protein>
    <submittedName>
        <fullName evidence="6">MFS transporter</fullName>
    </submittedName>
</protein>
<dbReference type="InterPro" id="IPR036259">
    <property type="entry name" value="MFS_trans_sf"/>
</dbReference>
<dbReference type="RefSeq" id="WP_004582247.1">
    <property type="nucleotide sequence ID" value="NZ_AP028878.1"/>
</dbReference>
<evidence type="ECO:0000256" key="3">
    <source>
        <dbReference type="ARBA" id="ARBA00022989"/>
    </source>
</evidence>
<sequence>MESSNLHAPRLATRLAFLTAGFGISCWAPLVPIVKLQLELDEGVIGLLLLCLGVGSIFAMVSTGVFSSRYGSKPIIIAGGLGLTLILPLLMLSTTPQALGVALFGFGASLGALDVAMNVHAVEVEKAADKPLMSGFHGLFSVGGFLGAGLMTALLSVGVSAKVSTFICAVLMLPAVLIAWPRLLSSHPDDEAPMFAFPKGVVLILAMLGGIMFLVEGAVLDWSALLITSTGKVDEPQGGLGYMLFAITMTLGRFTGDAIAMRIGDRALMFWGGITALVGFAVLLAIPVPFIALCGFLLIGLGASNIVPVLFRRGGTQKDMPPALAVAAIGSLGYAGILLGPAAVGFFAKVFSLPFAFWMLTGLLCLIPLFARKATR</sequence>
<feature type="transmembrane region" description="Helical" evidence="5">
    <location>
        <begin position="75"/>
        <end position="92"/>
    </location>
</feature>
<dbReference type="GO" id="GO:0016020">
    <property type="term" value="C:membrane"/>
    <property type="evidence" value="ECO:0007669"/>
    <property type="project" value="UniProtKB-SubCell"/>
</dbReference>
<dbReference type="HOGENOM" id="CLU_035309_1_0_6"/>
<dbReference type="PANTHER" id="PTHR23514">
    <property type="entry name" value="BYPASS OF STOP CODON PROTEIN 6"/>
    <property type="match status" value="1"/>
</dbReference>
<evidence type="ECO:0000256" key="1">
    <source>
        <dbReference type="ARBA" id="ARBA00004141"/>
    </source>
</evidence>
<dbReference type="SUPFAM" id="SSF103473">
    <property type="entry name" value="MFS general substrate transporter"/>
    <property type="match status" value="1"/>
</dbReference>
<dbReference type="EMBL" id="APLQ01000014">
    <property type="protein sequence ID" value="ENO14027.1"/>
    <property type="molecule type" value="Genomic_DNA"/>
</dbReference>
<gene>
    <name evidence="6" type="ORF">J057_21575</name>
</gene>